<sequence>MTTLTLADVHALHEKVRTERPLVHNITNFVAMTIAANVLLAAGASPAMVHSMDEVEDFGRIARALTLNIGTLSSDWIAGMKLAAAVYKAAGKPIVFDPVAVGATRLRNTAAADLVAMGPTVIRGNASEIMALSGVAGLASKGVDSSASSNAALDSAVALAKSSGAVVAVTGEVDYVTDGTRTVAIEGGHELMPLSTALGCSLTGLVGAFVAVAPAFEGTVAALAVYAAAGAIAGKRVKGPGFLPQELCDALYALDLEGLKTNAAIRSI</sequence>
<keyword evidence="10 11" id="KW-0784">Thiamine biosynthesis</keyword>
<feature type="binding site" evidence="11">
    <location>
        <position position="123"/>
    </location>
    <ligand>
        <name>ATP</name>
        <dbReference type="ChEBI" id="CHEBI:30616"/>
    </ligand>
</feature>
<dbReference type="OrthoDB" id="8909021at2"/>
<evidence type="ECO:0000256" key="1">
    <source>
        <dbReference type="ARBA" id="ARBA00001771"/>
    </source>
</evidence>
<dbReference type="EMBL" id="PJNW01000009">
    <property type="protein sequence ID" value="PKR88766.1"/>
    <property type="molecule type" value="Genomic_DNA"/>
</dbReference>
<dbReference type="PIRSF" id="PIRSF000513">
    <property type="entry name" value="Thz_kinase"/>
    <property type="match status" value="1"/>
</dbReference>
<accession>A0A1I4S8Q8</accession>
<keyword evidence="13" id="KW-1185">Reference proteome</keyword>
<comment type="function">
    <text evidence="11">Catalyzes the phosphorylation of the hydroxyl group of 4-methyl-5-beta-hydroxyethylthiazole (THZ).</text>
</comment>
<reference evidence="12 13" key="1">
    <citation type="submission" date="2017-12" db="EMBL/GenBank/DDBJ databases">
        <title>Anaerobic carbon monoxide metabolism by Pleomorphomonas carboxyditropha sp. nov., a new mesophilic hydrogenogenic carboxidotroph.</title>
        <authorList>
            <person name="Esquivel-Elizondo S."/>
            <person name="Krajmalnik-Brown R."/>
        </authorList>
    </citation>
    <scope>NUCLEOTIDE SEQUENCE [LARGE SCALE GENOMIC DNA]</scope>
    <source>
        <strain evidence="12 13">R5-392</strain>
    </source>
</reference>
<dbReference type="Gene3D" id="3.40.1190.20">
    <property type="match status" value="1"/>
</dbReference>
<protein>
    <recommendedName>
        <fullName evidence="11">Hydroxyethylthiazole kinase</fullName>
        <ecNumber evidence="11">2.7.1.50</ecNumber>
    </recommendedName>
    <alternativeName>
        <fullName evidence="11">4-methyl-5-beta-hydroxyethylthiazole kinase</fullName>
        <shortName evidence="11">TH kinase</shortName>
        <shortName evidence="11">Thz kinase</shortName>
    </alternativeName>
</protein>
<evidence type="ECO:0000256" key="2">
    <source>
        <dbReference type="ARBA" id="ARBA00001946"/>
    </source>
</evidence>
<organism evidence="12 13">
    <name type="scientific">Pleomorphomonas diazotrophica</name>
    <dbReference type="NCBI Taxonomy" id="1166257"/>
    <lineage>
        <taxon>Bacteria</taxon>
        <taxon>Pseudomonadati</taxon>
        <taxon>Pseudomonadota</taxon>
        <taxon>Alphaproteobacteria</taxon>
        <taxon>Hyphomicrobiales</taxon>
        <taxon>Pleomorphomonadaceae</taxon>
        <taxon>Pleomorphomonas</taxon>
    </lineage>
</organism>
<comment type="pathway">
    <text evidence="3 11">Cofactor biosynthesis; thiamine diphosphate biosynthesis; 4-methyl-5-(2-phosphoethyl)-thiazole from 5-(2-hydroxyethyl)-4-methylthiazole: step 1/1.</text>
</comment>
<feature type="binding site" evidence="11">
    <location>
        <position position="170"/>
    </location>
    <ligand>
        <name>ATP</name>
        <dbReference type="ChEBI" id="CHEBI:30616"/>
    </ligand>
</feature>
<dbReference type="Pfam" id="PF02110">
    <property type="entry name" value="HK"/>
    <property type="match status" value="1"/>
</dbReference>
<comment type="cofactor">
    <cofactor evidence="2 11">
        <name>Mg(2+)</name>
        <dbReference type="ChEBI" id="CHEBI:18420"/>
    </cofactor>
</comment>
<evidence type="ECO:0000256" key="9">
    <source>
        <dbReference type="ARBA" id="ARBA00022842"/>
    </source>
</evidence>
<dbReference type="EC" id="2.7.1.50" evidence="11"/>
<proteinExistence type="inferred from homology"/>
<keyword evidence="7 11" id="KW-0418">Kinase</keyword>
<dbReference type="NCBIfam" id="NF006830">
    <property type="entry name" value="PRK09355.1"/>
    <property type="match status" value="1"/>
</dbReference>
<evidence type="ECO:0000313" key="13">
    <source>
        <dbReference type="Proteomes" id="UP000233491"/>
    </source>
</evidence>
<evidence type="ECO:0000256" key="5">
    <source>
        <dbReference type="ARBA" id="ARBA00022723"/>
    </source>
</evidence>
<feature type="binding site" evidence="11">
    <location>
        <position position="197"/>
    </location>
    <ligand>
        <name>substrate</name>
    </ligand>
</feature>
<keyword evidence="8 11" id="KW-0067">ATP-binding</keyword>
<dbReference type="RefSeq" id="WP_101289432.1">
    <property type="nucleotide sequence ID" value="NZ_FOUQ01000003.1"/>
</dbReference>
<gene>
    <name evidence="11" type="primary">thiM</name>
    <name evidence="12" type="ORF">CXZ10_11610</name>
</gene>
<dbReference type="GO" id="GO:0005524">
    <property type="term" value="F:ATP binding"/>
    <property type="evidence" value="ECO:0007669"/>
    <property type="project" value="UniProtKB-UniRule"/>
</dbReference>
<comment type="catalytic activity">
    <reaction evidence="1 11">
        <text>5-(2-hydroxyethyl)-4-methylthiazole + ATP = 4-methyl-5-(2-phosphooxyethyl)-thiazole + ADP + H(+)</text>
        <dbReference type="Rhea" id="RHEA:24212"/>
        <dbReference type="ChEBI" id="CHEBI:15378"/>
        <dbReference type="ChEBI" id="CHEBI:17957"/>
        <dbReference type="ChEBI" id="CHEBI:30616"/>
        <dbReference type="ChEBI" id="CHEBI:58296"/>
        <dbReference type="ChEBI" id="CHEBI:456216"/>
        <dbReference type="EC" id="2.7.1.50"/>
    </reaction>
</comment>
<keyword evidence="5 11" id="KW-0479">Metal-binding</keyword>
<keyword evidence="9 11" id="KW-0460">Magnesium</keyword>
<dbReference type="NCBIfam" id="TIGR00694">
    <property type="entry name" value="thiM"/>
    <property type="match status" value="1"/>
</dbReference>
<evidence type="ECO:0000256" key="4">
    <source>
        <dbReference type="ARBA" id="ARBA00022679"/>
    </source>
</evidence>
<evidence type="ECO:0000256" key="7">
    <source>
        <dbReference type="ARBA" id="ARBA00022777"/>
    </source>
</evidence>
<dbReference type="InterPro" id="IPR000417">
    <property type="entry name" value="Hyethyz_kinase"/>
</dbReference>
<dbReference type="InterPro" id="IPR029056">
    <property type="entry name" value="Ribokinase-like"/>
</dbReference>
<dbReference type="PRINTS" id="PR01099">
    <property type="entry name" value="HYETHTZKNASE"/>
</dbReference>
<comment type="caution">
    <text evidence="12">The sequence shown here is derived from an EMBL/GenBank/DDBJ whole genome shotgun (WGS) entry which is preliminary data.</text>
</comment>
<evidence type="ECO:0000256" key="11">
    <source>
        <dbReference type="HAMAP-Rule" id="MF_00228"/>
    </source>
</evidence>
<dbReference type="CDD" id="cd01170">
    <property type="entry name" value="THZ_kinase"/>
    <property type="match status" value="1"/>
</dbReference>
<dbReference type="SUPFAM" id="SSF53613">
    <property type="entry name" value="Ribokinase-like"/>
    <property type="match status" value="1"/>
</dbReference>
<dbReference type="GO" id="GO:0004417">
    <property type="term" value="F:hydroxyethylthiazole kinase activity"/>
    <property type="evidence" value="ECO:0007669"/>
    <property type="project" value="UniProtKB-UniRule"/>
</dbReference>
<feature type="binding site" evidence="11">
    <location>
        <position position="48"/>
    </location>
    <ligand>
        <name>substrate</name>
    </ligand>
</feature>
<evidence type="ECO:0000256" key="10">
    <source>
        <dbReference type="ARBA" id="ARBA00022977"/>
    </source>
</evidence>
<evidence type="ECO:0000256" key="3">
    <source>
        <dbReference type="ARBA" id="ARBA00004868"/>
    </source>
</evidence>
<dbReference type="UniPathway" id="UPA00060">
    <property type="reaction ID" value="UER00139"/>
</dbReference>
<evidence type="ECO:0000256" key="6">
    <source>
        <dbReference type="ARBA" id="ARBA00022741"/>
    </source>
</evidence>
<dbReference type="HAMAP" id="MF_00228">
    <property type="entry name" value="Thz_kinase"/>
    <property type="match status" value="1"/>
</dbReference>
<dbReference type="GO" id="GO:0009229">
    <property type="term" value="P:thiamine diphosphate biosynthetic process"/>
    <property type="evidence" value="ECO:0007669"/>
    <property type="project" value="UniProtKB-UniRule"/>
</dbReference>
<keyword evidence="6 11" id="KW-0547">Nucleotide-binding</keyword>
<dbReference type="GO" id="GO:0009228">
    <property type="term" value="P:thiamine biosynthetic process"/>
    <property type="evidence" value="ECO:0007669"/>
    <property type="project" value="UniProtKB-KW"/>
</dbReference>
<keyword evidence="4 11" id="KW-0808">Transferase</keyword>
<evidence type="ECO:0000313" key="12">
    <source>
        <dbReference type="EMBL" id="PKR88766.1"/>
    </source>
</evidence>
<name>A0A1I4S8Q8_9HYPH</name>
<dbReference type="AlphaFoldDB" id="A0A1I4S8Q8"/>
<dbReference type="GO" id="GO:0000287">
    <property type="term" value="F:magnesium ion binding"/>
    <property type="evidence" value="ECO:0007669"/>
    <property type="project" value="UniProtKB-UniRule"/>
</dbReference>
<comment type="similarity">
    <text evidence="11">Belongs to the Thz kinase family.</text>
</comment>
<dbReference type="Proteomes" id="UP000233491">
    <property type="component" value="Unassembled WGS sequence"/>
</dbReference>
<evidence type="ECO:0000256" key="8">
    <source>
        <dbReference type="ARBA" id="ARBA00022840"/>
    </source>
</evidence>